<gene>
    <name evidence="1" type="ORF">Ciccas_004523</name>
</gene>
<dbReference type="Gene3D" id="1.25.10.10">
    <property type="entry name" value="Leucine-rich Repeat Variant"/>
    <property type="match status" value="1"/>
</dbReference>
<evidence type="ECO:0000313" key="1">
    <source>
        <dbReference type="EMBL" id="KAL3316831.1"/>
    </source>
</evidence>
<evidence type="ECO:0000313" key="2">
    <source>
        <dbReference type="Proteomes" id="UP001626550"/>
    </source>
</evidence>
<keyword evidence="2" id="KW-1185">Reference proteome</keyword>
<protein>
    <submittedName>
        <fullName evidence="1">Uncharacterized protein</fullName>
    </submittedName>
</protein>
<dbReference type="SUPFAM" id="SSF48371">
    <property type="entry name" value="ARM repeat"/>
    <property type="match status" value="1"/>
</dbReference>
<sequence length="429" mass="49119">MSGQNNLGEEIDAFLSSKSENVWKKVEEATKSALNLNAKEASKSISNSKIYTIFSSFFPGLQPELQNLILNFFESLHEQEIVFTKFQDDSLKSLISCAKTNDDVLSANCLRVLALALNSRKDFSNQLMEELESDLPYFFHRKIAEDCVVAATRVLAAVIAILPLNKLEWIETPFLYCLQHVSEKILCAAFDAAVKYTAKGCDAISKFIQEGYLEMVYCQLRFPSVKIKLNLFKVFTNIALCCQKHRHTLRQHDIIERLPAYICHYDDDVCMQAINFLDAMQFSQKEMIERKYVVTLILHVSMSPIAFKNRCFDMLRNIFVKCNDKEVIELVDSGFIRPFCSMLAESDTDRAREILELLLQVVENYNGLEHKLCRFDFDHAHNSDNKSCVDQIHAVLSRSDAELVRLASRLLDHLKAKDIKMHAPTENAE</sequence>
<organism evidence="1 2">
    <name type="scientific">Cichlidogyrus casuarinus</name>
    <dbReference type="NCBI Taxonomy" id="1844966"/>
    <lineage>
        <taxon>Eukaryota</taxon>
        <taxon>Metazoa</taxon>
        <taxon>Spiralia</taxon>
        <taxon>Lophotrochozoa</taxon>
        <taxon>Platyhelminthes</taxon>
        <taxon>Monogenea</taxon>
        <taxon>Monopisthocotylea</taxon>
        <taxon>Dactylogyridea</taxon>
        <taxon>Ancyrocephalidae</taxon>
        <taxon>Cichlidogyrus</taxon>
    </lineage>
</organism>
<accession>A0ABD2QBA1</accession>
<dbReference type="Proteomes" id="UP001626550">
    <property type="component" value="Unassembled WGS sequence"/>
</dbReference>
<dbReference type="InterPro" id="IPR011989">
    <property type="entry name" value="ARM-like"/>
</dbReference>
<dbReference type="InterPro" id="IPR016024">
    <property type="entry name" value="ARM-type_fold"/>
</dbReference>
<name>A0ABD2QBA1_9PLAT</name>
<dbReference type="EMBL" id="JBJKFK010000476">
    <property type="protein sequence ID" value="KAL3316831.1"/>
    <property type="molecule type" value="Genomic_DNA"/>
</dbReference>
<dbReference type="AlphaFoldDB" id="A0ABD2QBA1"/>
<proteinExistence type="predicted"/>
<reference evidence="1 2" key="1">
    <citation type="submission" date="2024-11" db="EMBL/GenBank/DDBJ databases">
        <title>Adaptive evolution of stress response genes in parasites aligns with host niche diversity.</title>
        <authorList>
            <person name="Hahn C."/>
            <person name="Resl P."/>
        </authorList>
    </citation>
    <scope>NUCLEOTIDE SEQUENCE [LARGE SCALE GENOMIC DNA]</scope>
    <source>
        <strain evidence="1">EGGRZ-B1_66</strain>
        <tissue evidence="1">Body</tissue>
    </source>
</reference>
<comment type="caution">
    <text evidence="1">The sequence shown here is derived from an EMBL/GenBank/DDBJ whole genome shotgun (WGS) entry which is preliminary data.</text>
</comment>